<gene>
    <name evidence="2" type="ORF">LCGC14_3130180</name>
</gene>
<dbReference type="InterPro" id="IPR024432">
    <property type="entry name" value="Put_RecE_PDDEXK-like_dom"/>
</dbReference>
<dbReference type="Pfam" id="PF12684">
    <property type="entry name" value="DUF3799"/>
    <property type="match status" value="1"/>
</dbReference>
<dbReference type="AlphaFoldDB" id="A0A0F8VZZ2"/>
<feature type="domain" description="Putative exodeoxyribonuclease 8 PDDEXK-like" evidence="1">
    <location>
        <begin position="25"/>
        <end position="180"/>
    </location>
</feature>
<proteinExistence type="predicted"/>
<protein>
    <recommendedName>
        <fullName evidence="1">Putative exodeoxyribonuclease 8 PDDEXK-like domain-containing protein</fullName>
    </recommendedName>
</protein>
<comment type="caution">
    <text evidence="2">The sequence shown here is derived from an EMBL/GenBank/DDBJ whole genome shotgun (WGS) entry which is preliminary data.</text>
</comment>
<feature type="non-terminal residue" evidence="2">
    <location>
        <position position="1"/>
    </location>
</feature>
<reference evidence="2" key="1">
    <citation type="journal article" date="2015" name="Nature">
        <title>Complex archaea that bridge the gap between prokaryotes and eukaryotes.</title>
        <authorList>
            <person name="Spang A."/>
            <person name="Saw J.H."/>
            <person name="Jorgensen S.L."/>
            <person name="Zaremba-Niedzwiedzka K."/>
            <person name="Martijn J."/>
            <person name="Lind A.E."/>
            <person name="van Eijk R."/>
            <person name="Schleper C."/>
            <person name="Guy L."/>
            <person name="Ettema T.J."/>
        </authorList>
    </citation>
    <scope>NUCLEOTIDE SEQUENCE</scope>
</reference>
<dbReference type="InterPro" id="IPR011604">
    <property type="entry name" value="PDDEXK-like_dom_sf"/>
</dbReference>
<evidence type="ECO:0000259" key="1">
    <source>
        <dbReference type="Pfam" id="PF12684"/>
    </source>
</evidence>
<name>A0A0F8VZZ2_9ZZZZ</name>
<sequence>CSIHALELNEKELDESITLVPVGDYRNCLAMRDAVYRMTRAHGLITGEGEVELSIRWDDSETGVPCKARWDRHSPSIAGGAIVDLKTTRDANPRVFERAIFQYGYHRQGAFYLRSAKAHGLPHRHYVIIAIEKEPPYGVCVYRLTEGAIDAGDYQLEPLLRRYAECLEADVWPCYPDEVQDISLPYWAWGQIE</sequence>
<accession>A0A0F8VZZ2</accession>
<dbReference type="EMBL" id="LAZR01068288">
    <property type="protein sequence ID" value="KKK49923.1"/>
    <property type="molecule type" value="Genomic_DNA"/>
</dbReference>
<organism evidence="2">
    <name type="scientific">marine sediment metagenome</name>
    <dbReference type="NCBI Taxonomy" id="412755"/>
    <lineage>
        <taxon>unclassified sequences</taxon>
        <taxon>metagenomes</taxon>
        <taxon>ecological metagenomes</taxon>
    </lineage>
</organism>
<evidence type="ECO:0000313" key="2">
    <source>
        <dbReference type="EMBL" id="KKK49923.1"/>
    </source>
</evidence>
<dbReference type="Gene3D" id="3.90.320.10">
    <property type="match status" value="1"/>
</dbReference>